<evidence type="ECO:0000259" key="1">
    <source>
        <dbReference type="Pfam" id="PF11682"/>
    </source>
</evidence>
<gene>
    <name evidence="2" type="ORF">D5F51_02825</name>
</gene>
<keyword evidence="3" id="KW-1185">Reference proteome</keyword>
<sequence>MRDWQCVMCSVDFRGEKKCQVCKTGSTVGSGMYRRNNPLNF</sequence>
<evidence type="ECO:0000313" key="2">
    <source>
        <dbReference type="EMBL" id="QAX77583.1"/>
    </source>
</evidence>
<dbReference type="Pfam" id="PF11682">
    <property type="entry name" value="Zn_ribbon_11"/>
    <property type="match status" value="1"/>
</dbReference>
<proteinExistence type="predicted"/>
<evidence type="ECO:0000313" key="3">
    <source>
        <dbReference type="Proteomes" id="UP000288804"/>
    </source>
</evidence>
<name>A0ABX5QWY9_9GAMM</name>
<accession>A0ABX5QWY9</accession>
<dbReference type="EMBL" id="CP032487">
    <property type="protein sequence ID" value="QAX77583.1"/>
    <property type="molecule type" value="Genomic_DNA"/>
</dbReference>
<protein>
    <recommendedName>
        <fullName evidence="1">DUF3279 domain-containing protein</fullName>
    </recommendedName>
</protein>
<dbReference type="RefSeq" id="WP_161623231.1">
    <property type="nucleotide sequence ID" value="NZ_CABHXI010000020.1"/>
</dbReference>
<organism evidence="2 3">
    <name type="scientific">Yersinia hibernica</name>
    <dbReference type="NCBI Taxonomy" id="2339259"/>
    <lineage>
        <taxon>Bacteria</taxon>
        <taxon>Pseudomonadati</taxon>
        <taxon>Pseudomonadota</taxon>
        <taxon>Gammaproteobacteria</taxon>
        <taxon>Enterobacterales</taxon>
        <taxon>Yersiniaceae</taxon>
        <taxon>Yersinia</taxon>
    </lineage>
</organism>
<dbReference type="InterPro" id="IPR021696">
    <property type="entry name" value="DUF3279"/>
</dbReference>
<feature type="domain" description="DUF3279" evidence="1">
    <location>
        <begin position="2"/>
        <end position="25"/>
    </location>
</feature>
<dbReference type="Proteomes" id="UP000288804">
    <property type="component" value="Chromosome"/>
</dbReference>
<reference evidence="3" key="1">
    <citation type="submission" date="2018-09" db="EMBL/GenBank/DDBJ databases">
        <title>Yersinia hibernicus sp. nov.</title>
        <authorList>
            <person name="Nguyen S.V."/>
            <person name="Mundanda D.M."/>
            <person name="Anes J."/>
            <person name="Fanning S."/>
        </authorList>
    </citation>
    <scope>NUCLEOTIDE SEQUENCE [LARGE SCALE GENOMIC DNA]</scope>
    <source>
        <strain evidence="3">CFS1934</strain>
    </source>
</reference>